<proteinExistence type="predicted"/>
<dbReference type="EMBL" id="VSSQ01139211">
    <property type="protein sequence ID" value="MPN61918.1"/>
    <property type="molecule type" value="Genomic_DNA"/>
</dbReference>
<accession>A0A645JDW8</accession>
<sequence length="56" mass="6691">MFYVNDNPIILKVLAYFWEQEQSKGRFELLQFKLHTKQPLLKLTVGDLMSLLIYCL</sequence>
<name>A0A645JDW8_9ZZZZ</name>
<dbReference type="AlphaFoldDB" id="A0A645JDW8"/>
<organism evidence="1">
    <name type="scientific">bioreactor metagenome</name>
    <dbReference type="NCBI Taxonomy" id="1076179"/>
    <lineage>
        <taxon>unclassified sequences</taxon>
        <taxon>metagenomes</taxon>
        <taxon>ecological metagenomes</taxon>
    </lineage>
</organism>
<gene>
    <name evidence="1" type="ORF">SDC9_209664</name>
</gene>
<comment type="caution">
    <text evidence="1">The sequence shown here is derived from an EMBL/GenBank/DDBJ whole genome shotgun (WGS) entry which is preliminary data.</text>
</comment>
<protein>
    <submittedName>
        <fullName evidence="1">Uncharacterized protein</fullName>
    </submittedName>
</protein>
<evidence type="ECO:0000313" key="1">
    <source>
        <dbReference type="EMBL" id="MPN61918.1"/>
    </source>
</evidence>
<reference evidence="1" key="1">
    <citation type="submission" date="2019-08" db="EMBL/GenBank/DDBJ databases">
        <authorList>
            <person name="Kucharzyk K."/>
            <person name="Murdoch R.W."/>
            <person name="Higgins S."/>
            <person name="Loffler F."/>
        </authorList>
    </citation>
    <scope>NUCLEOTIDE SEQUENCE</scope>
</reference>